<proteinExistence type="predicted"/>
<dbReference type="GO" id="GO:0006508">
    <property type="term" value="P:proteolysis"/>
    <property type="evidence" value="ECO:0007669"/>
    <property type="project" value="InterPro"/>
</dbReference>
<keyword evidence="1" id="KW-0378">Hydrolase</keyword>
<accession>A0A6V6YN03</accession>
<evidence type="ECO:0000256" key="1">
    <source>
        <dbReference type="ARBA" id="ARBA00022801"/>
    </source>
</evidence>
<dbReference type="Proteomes" id="UP000556700">
    <property type="component" value="Unassembled WGS sequence"/>
</dbReference>
<reference evidence="3 4" key="1">
    <citation type="submission" date="2020-06" db="EMBL/GenBank/DDBJ databases">
        <authorList>
            <person name="Criscuolo A."/>
        </authorList>
    </citation>
    <scope>NUCLEOTIDE SEQUENCE [LARGE SCALE GENOMIC DNA]</scope>
    <source>
        <strain evidence="4">CIP 110025</strain>
    </source>
</reference>
<evidence type="ECO:0000259" key="2">
    <source>
        <dbReference type="Pfam" id="PF00326"/>
    </source>
</evidence>
<dbReference type="RefSeq" id="WP_083480928.1">
    <property type="nucleotide sequence ID" value="NZ_CAIJDO010000054.1"/>
</dbReference>
<dbReference type="InterPro" id="IPR001375">
    <property type="entry name" value="Peptidase_S9_cat"/>
</dbReference>
<dbReference type="Pfam" id="PF00326">
    <property type="entry name" value="Peptidase_S9"/>
    <property type="match status" value="1"/>
</dbReference>
<dbReference type="GO" id="GO:0004252">
    <property type="term" value="F:serine-type endopeptidase activity"/>
    <property type="evidence" value="ECO:0007669"/>
    <property type="project" value="TreeGrafter"/>
</dbReference>
<dbReference type="SUPFAM" id="SSF53474">
    <property type="entry name" value="alpha/beta-Hydrolases"/>
    <property type="match status" value="1"/>
</dbReference>
<dbReference type="EMBL" id="CAIJDO010000054">
    <property type="protein sequence ID" value="CAD0000817.1"/>
    <property type="molecule type" value="Genomic_DNA"/>
</dbReference>
<dbReference type="Gene3D" id="3.40.50.1820">
    <property type="entry name" value="alpha/beta hydrolase"/>
    <property type="match status" value="1"/>
</dbReference>
<keyword evidence="4" id="KW-1185">Reference proteome</keyword>
<dbReference type="PANTHER" id="PTHR42776:SF27">
    <property type="entry name" value="DIPEPTIDYL PEPTIDASE FAMILY MEMBER 6"/>
    <property type="match status" value="1"/>
</dbReference>
<evidence type="ECO:0000313" key="3">
    <source>
        <dbReference type="EMBL" id="CAD0000817.1"/>
    </source>
</evidence>
<sequence>MYFYTIQKYTRRFTILRVFAMLVLLFILPLVTCPLLGQVVQKKSLPPADYPLWGELRIDKVSPDAQWTSYKISYANGNDTLFIRSVPENKRYAFPFGEHGVFTTKQVFICLAKGVVHLRNLKTGASDTFEGISQYVYSEASDLLLLYTASKRLLIKTPFGKTVKQIADVEHFSLSPNGTHLVCGIKTNDKNDLLLIDLNQLRTEHYLVRDSENVFNRFAWQKDGKSFGCFALSPTSSRNLLYYYILETQKLYTLDPVKQQGFPVQTELVPHSFFKLVISDDLQRIFFGIKKQSDPFPQKTNPVVEVWNANDKWIYPQEHRGGDPEKRIRIALWKPLTGVCAPVTSTALPKIMLTGGQDYAILSNPKDYEPQYEQDAPRDYYLLNLETMEKKIFLKKQSSHPFSLIPSTQGKYIAYFKDDNWWIYNITSGSHKNITATTGAKFTAKEETLAPDAVCGNPGWSKGDHEILLYDQYDLWAFAPDGSHFRRLTRGRESKIKFRIAPVLNTVSPTFVYDGRIIPNFDLKKGLYLRAEGDDGKTGYFKWNTAGGIRKIIYQDSYMDQLYYGHIQNILFCREQRFDLSPRILFIKTAMSPKVLTESNTQQKNYYWGRSELIHYQNSKKEKLKGVLHYPANYDPQKKYPMIVSIYEILSKELHYYTNPGATNGIGFNITDYTAQGYFVLLPDIVHEDQNVGPSTVDCVVAATRQVISLGLVDEHKIGLTGHSFGGYETSFIITQTPLFAAAVAGGGITDLKSFYLTVNRNNGKPDMWRFQTQQWRMGKTPFEAPLLYEQSSPIDHVQHVSTPLLLWSGKMDEQVDPHQSIEYYLALRRLGKKNIMLLYPNGGHVLSDPVQHADLTERIRQWFDYYLKDDHSAEWIPEGVK</sequence>
<feature type="domain" description="Peptidase S9 prolyl oligopeptidase catalytic" evidence="2">
    <location>
        <begin position="692"/>
        <end position="870"/>
    </location>
</feature>
<dbReference type="AlphaFoldDB" id="A0A6V6YN03"/>
<gene>
    <name evidence="3" type="ORF">FLACHUCJ7_00224</name>
</gene>
<name>A0A6V6YN03_9FLAO</name>
<dbReference type="SUPFAM" id="SSF82171">
    <property type="entry name" value="DPP6 N-terminal domain-like"/>
    <property type="match status" value="1"/>
</dbReference>
<evidence type="ECO:0000313" key="4">
    <source>
        <dbReference type="Proteomes" id="UP000556700"/>
    </source>
</evidence>
<comment type="caution">
    <text evidence="3">The sequence shown here is derived from an EMBL/GenBank/DDBJ whole genome shotgun (WGS) entry which is preliminary data.</text>
</comment>
<protein>
    <recommendedName>
        <fullName evidence="2">Peptidase S9 prolyl oligopeptidase catalytic domain-containing protein</fullName>
    </recommendedName>
</protein>
<organism evidence="3 4">
    <name type="scientific">Flavobacterium chungangense</name>
    <dbReference type="NCBI Taxonomy" id="554283"/>
    <lineage>
        <taxon>Bacteria</taxon>
        <taxon>Pseudomonadati</taxon>
        <taxon>Bacteroidota</taxon>
        <taxon>Flavobacteriia</taxon>
        <taxon>Flavobacteriales</taxon>
        <taxon>Flavobacteriaceae</taxon>
        <taxon>Flavobacterium</taxon>
    </lineage>
</organism>
<dbReference type="InterPro" id="IPR029058">
    <property type="entry name" value="AB_hydrolase_fold"/>
</dbReference>
<dbReference type="PANTHER" id="PTHR42776">
    <property type="entry name" value="SERINE PEPTIDASE S9 FAMILY MEMBER"/>
    <property type="match status" value="1"/>
</dbReference>